<keyword evidence="3" id="KW-0540">Nuclease</keyword>
<dbReference type="PANTHER" id="PTHR34139">
    <property type="entry name" value="UPF0331 PROTEIN MJ0127"/>
    <property type="match status" value="1"/>
</dbReference>
<evidence type="ECO:0000256" key="2">
    <source>
        <dbReference type="ARBA" id="ARBA00022649"/>
    </source>
</evidence>
<keyword evidence="5" id="KW-0378">Hydrolase</keyword>
<keyword evidence="1" id="KW-0597">Phosphoprotein</keyword>
<comment type="similarity">
    <text evidence="6">Belongs to the HepT RNase toxin family.</text>
</comment>
<name>A0A5N1J6C3_9BACT</name>
<dbReference type="Gene3D" id="1.20.120.580">
    <property type="entry name" value="bsu32300-like"/>
    <property type="match status" value="1"/>
</dbReference>
<evidence type="ECO:0000256" key="1">
    <source>
        <dbReference type="ARBA" id="ARBA00022553"/>
    </source>
</evidence>
<dbReference type="Proteomes" id="UP000326344">
    <property type="component" value="Unassembled WGS sequence"/>
</dbReference>
<sequence length="147" mass="17319">MRPGSNNDLVYCLRILEAIGKIKLYSSGYTDPFDFFEADDQKDFNASLLQLLHIGEQANRFSEETKQIYDAVPWQRIKAFRNIVAHDYIGVDKLIVFETIQVRLPQLKQQIEQIIRDLLLKKVFDPAEYQLSKESRYYKHIDFDTIV</sequence>
<keyword evidence="2" id="KW-1277">Toxin-antitoxin system</keyword>
<dbReference type="PANTHER" id="PTHR34139:SF1">
    <property type="entry name" value="RNASE MJ1380-RELATED"/>
    <property type="match status" value="1"/>
</dbReference>
<dbReference type="InterPro" id="IPR008201">
    <property type="entry name" value="HepT-like"/>
</dbReference>
<organism evidence="7 8">
    <name type="scientific">Larkinella humicola</name>
    <dbReference type="NCBI Taxonomy" id="2607654"/>
    <lineage>
        <taxon>Bacteria</taxon>
        <taxon>Pseudomonadati</taxon>
        <taxon>Bacteroidota</taxon>
        <taxon>Cytophagia</taxon>
        <taxon>Cytophagales</taxon>
        <taxon>Spirosomataceae</taxon>
        <taxon>Larkinella</taxon>
    </lineage>
</organism>
<dbReference type="GO" id="GO:0016787">
    <property type="term" value="F:hydrolase activity"/>
    <property type="evidence" value="ECO:0007669"/>
    <property type="project" value="UniProtKB-KW"/>
</dbReference>
<evidence type="ECO:0000256" key="6">
    <source>
        <dbReference type="ARBA" id="ARBA00024207"/>
    </source>
</evidence>
<dbReference type="InterPro" id="IPR051813">
    <property type="entry name" value="HepT_RNase_toxin"/>
</dbReference>
<accession>A0A5N1J6C3</accession>
<dbReference type="InterPro" id="IPR037038">
    <property type="entry name" value="HepT-like_sf"/>
</dbReference>
<evidence type="ECO:0000313" key="7">
    <source>
        <dbReference type="EMBL" id="KAA9346264.1"/>
    </source>
</evidence>
<proteinExistence type="inferred from homology"/>
<dbReference type="RefSeq" id="WP_150881261.1">
    <property type="nucleotide sequence ID" value="NZ_VTWS01000011.1"/>
</dbReference>
<keyword evidence="8" id="KW-1185">Reference proteome</keyword>
<evidence type="ECO:0000256" key="4">
    <source>
        <dbReference type="ARBA" id="ARBA00022741"/>
    </source>
</evidence>
<protein>
    <submittedName>
        <fullName evidence="7">DUF86 domain-containing protein</fullName>
    </submittedName>
</protein>
<reference evidence="7 8" key="1">
    <citation type="submission" date="2019-09" db="EMBL/GenBank/DDBJ databases">
        <title>Genome Sequence of Larkinella sp MA1.</title>
        <authorList>
            <person name="Srinivasan S."/>
        </authorList>
    </citation>
    <scope>NUCLEOTIDE SEQUENCE [LARGE SCALE GENOMIC DNA]</scope>
    <source>
        <strain evidence="7 8">MA1</strain>
    </source>
</reference>
<dbReference type="Pfam" id="PF01934">
    <property type="entry name" value="HepT-like"/>
    <property type="match status" value="1"/>
</dbReference>
<dbReference type="AlphaFoldDB" id="A0A5N1J6C3"/>
<evidence type="ECO:0000256" key="5">
    <source>
        <dbReference type="ARBA" id="ARBA00022801"/>
    </source>
</evidence>
<comment type="caution">
    <text evidence="7">The sequence shown here is derived from an EMBL/GenBank/DDBJ whole genome shotgun (WGS) entry which is preliminary data.</text>
</comment>
<evidence type="ECO:0000256" key="3">
    <source>
        <dbReference type="ARBA" id="ARBA00022722"/>
    </source>
</evidence>
<dbReference type="GO" id="GO:0004540">
    <property type="term" value="F:RNA nuclease activity"/>
    <property type="evidence" value="ECO:0007669"/>
    <property type="project" value="InterPro"/>
</dbReference>
<evidence type="ECO:0000313" key="8">
    <source>
        <dbReference type="Proteomes" id="UP000326344"/>
    </source>
</evidence>
<keyword evidence="4" id="KW-0547">Nucleotide-binding</keyword>
<dbReference type="GO" id="GO:0000166">
    <property type="term" value="F:nucleotide binding"/>
    <property type="evidence" value="ECO:0007669"/>
    <property type="project" value="UniProtKB-KW"/>
</dbReference>
<gene>
    <name evidence="7" type="ORF">F0P93_28755</name>
</gene>
<dbReference type="GO" id="GO:0110001">
    <property type="term" value="C:toxin-antitoxin complex"/>
    <property type="evidence" value="ECO:0007669"/>
    <property type="project" value="InterPro"/>
</dbReference>
<dbReference type="EMBL" id="VTWS01000011">
    <property type="protein sequence ID" value="KAA9346264.1"/>
    <property type="molecule type" value="Genomic_DNA"/>
</dbReference>